<sequence length="102" mass="11364">MVTAVSWISFQFATWFPANFKYSREPIQTNSSWQLFGSSPEKSCNEPCSTSTMLATPNAHNSDILTYLLEITCLTQTVVSLAPVHHLRAVLLTPRCHALLPP</sequence>
<gene>
    <name evidence="1" type="ORF">AMECASPLE_017597</name>
</gene>
<keyword evidence="2" id="KW-1185">Reference proteome</keyword>
<name>A0ABV0YQ41_9TELE</name>
<accession>A0ABV0YQ41</accession>
<proteinExistence type="predicted"/>
<protein>
    <submittedName>
        <fullName evidence="1">Uncharacterized protein</fullName>
    </submittedName>
</protein>
<evidence type="ECO:0000313" key="1">
    <source>
        <dbReference type="EMBL" id="MEQ2295740.1"/>
    </source>
</evidence>
<comment type="caution">
    <text evidence="1">The sequence shown here is derived from an EMBL/GenBank/DDBJ whole genome shotgun (WGS) entry which is preliminary data.</text>
</comment>
<dbReference type="Proteomes" id="UP001469553">
    <property type="component" value="Unassembled WGS sequence"/>
</dbReference>
<evidence type="ECO:0000313" key="2">
    <source>
        <dbReference type="Proteomes" id="UP001469553"/>
    </source>
</evidence>
<reference evidence="1 2" key="1">
    <citation type="submission" date="2021-06" db="EMBL/GenBank/DDBJ databases">
        <authorList>
            <person name="Palmer J.M."/>
        </authorList>
    </citation>
    <scope>NUCLEOTIDE SEQUENCE [LARGE SCALE GENOMIC DNA]</scope>
    <source>
        <strain evidence="1 2">AS_MEX2019</strain>
        <tissue evidence="1">Muscle</tissue>
    </source>
</reference>
<organism evidence="1 2">
    <name type="scientific">Ameca splendens</name>
    <dbReference type="NCBI Taxonomy" id="208324"/>
    <lineage>
        <taxon>Eukaryota</taxon>
        <taxon>Metazoa</taxon>
        <taxon>Chordata</taxon>
        <taxon>Craniata</taxon>
        <taxon>Vertebrata</taxon>
        <taxon>Euteleostomi</taxon>
        <taxon>Actinopterygii</taxon>
        <taxon>Neopterygii</taxon>
        <taxon>Teleostei</taxon>
        <taxon>Neoteleostei</taxon>
        <taxon>Acanthomorphata</taxon>
        <taxon>Ovalentaria</taxon>
        <taxon>Atherinomorphae</taxon>
        <taxon>Cyprinodontiformes</taxon>
        <taxon>Goodeidae</taxon>
        <taxon>Ameca</taxon>
    </lineage>
</organism>
<dbReference type="EMBL" id="JAHRIP010038947">
    <property type="protein sequence ID" value="MEQ2295740.1"/>
    <property type="molecule type" value="Genomic_DNA"/>
</dbReference>